<dbReference type="Pfam" id="PF07557">
    <property type="entry name" value="Shugoshin_C"/>
    <property type="match status" value="1"/>
</dbReference>
<evidence type="ECO:0000256" key="3">
    <source>
        <dbReference type="SAM" id="MobiDB-lite"/>
    </source>
</evidence>
<keyword evidence="6" id="KW-1185">Reference proteome</keyword>
<dbReference type="GO" id="GO:0034090">
    <property type="term" value="P:maintenance of meiotic sister chromatid cohesion"/>
    <property type="evidence" value="ECO:0007669"/>
    <property type="project" value="InterPro"/>
</dbReference>
<evidence type="ECO:0000313" key="6">
    <source>
        <dbReference type="Proteomes" id="UP000231279"/>
    </source>
</evidence>
<dbReference type="PANTHER" id="PTHR34373:SF8">
    <property type="entry name" value="SHUGOSHIN"/>
    <property type="match status" value="1"/>
</dbReference>
<dbReference type="GO" id="GO:0005634">
    <property type="term" value="C:nucleus"/>
    <property type="evidence" value="ECO:0007669"/>
    <property type="project" value="InterPro"/>
</dbReference>
<sequence length="304" mass="34483">MYKMKGSKMAKRSSFGNMVRRRLSDISNSLPQPKSPLHSEKLPPDAVSVKEYIDHLVKEKMALVKLIQDKNKIIELSGIEIQNLRNCLQKMQLQNWNLAQSNSHMSAELNLGKERLKALQHEVACKEALLKTKNLQLKKGQEEVNVQKTDLQEPEVVTKESGINEDTKSCYASGRRRHSRSRSLGSSTISHQHAEKDAAASKRRCLRRQSAGSRITHEEPTENLFEIDDVNFPVVSPSNQTKNEVGSSLLTKPTEGVLSNDGSRFSELEREARRTSIARPMRKAVEKVQSYKEIPLNVKMRRSE</sequence>
<dbReference type="InterPro" id="IPR044693">
    <property type="entry name" value="SGO_plant"/>
</dbReference>
<feature type="domain" description="Shugoshin C-terminal" evidence="4">
    <location>
        <begin position="278"/>
        <end position="302"/>
    </location>
</feature>
<dbReference type="InterPro" id="IPR011515">
    <property type="entry name" value="Shugoshin_C"/>
</dbReference>
<dbReference type="OrthoDB" id="770508at2759"/>
<protein>
    <recommendedName>
        <fullName evidence="4">Shugoshin C-terminal domain-containing protein</fullName>
    </recommendedName>
</protein>
<feature type="region of interest" description="Disordered" evidence="3">
    <location>
        <begin position="156"/>
        <end position="218"/>
    </location>
</feature>
<dbReference type="EMBL" id="NKXS01008419">
    <property type="protein sequence ID" value="PIM98414.1"/>
    <property type="molecule type" value="Genomic_DNA"/>
</dbReference>
<feature type="region of interest" description="Disordered" evidence="3">
    <location>
        <begin position="239"/>
        <end position="272"/>
    </location>
</feature>
<dbReference type="STRING" id="429701.A0A2G9FZU4"/>
<dbReference type="PANTHER" id="PTHR34373">
    <property type="entry name" value="SHUGOSHIN 2"/>
    <property type="match status" value="1"/>
</dbReference>
<dbReference type="GO" id="GO:0000775">
    <property type="term" value="C:chromosome, centromeric region"/>
    <property type="evidence" value="ECO:0007669"/>
    <property type="project" value="InterPro"/>
</dbReference>
<evidence type="ECO:0000259" key="4">
    <source>
        <dbReference type="Pfam" id="PF07557"/>
    </source>
</evidence>
<dbReference type="GO" id="GO:0045144">
    <property type="term" value="P:meiotic sister chromatid segregation"/>
    <property type="evidence" value="ECO:0007669"/>
    <property type="project" value="InterPro"/>
</dbReference>
<name>A0A2G9FZU4_9LAMI</name>
<dbReference type="Proteomes" id="UP000231279">
    <property type="component" value="Unassembled WGS sequence"/>
</dbReference>
<feature type="compositionally biased region" description="Polar residues" evidence="3">
    <location>
        <begin position="239"/>
        <end position="251"/>
    </location>
</feature>
<keyword evidence="2" id="KW-0159">Chromosome partition</keyword>
<comment type="caution">
    <text evidence="5">The sequence shown here is derived from an EMBL/GenBank/DDBJ whole genome shotgun (WGS) entry which is preliminary data.</text>
</comment>
<proteinExistence type="inferred from homology"/>
<dbReference type="AlphaFoldDB" id="A0A2G9FZU4"/>
<gene>
    <name evidence="5" type="ORF">CDL12_29107</name>
</gene>
<reference evidence="6" key="1">
    <citation type="journal article" date="2018" name="Gigascience">
        <title>Genome assembly of the Pink Ipe (Handroanthus impetiginosus, Bignoniaceae), a highly valued, ecologically keystone Neotropical timber forest tree.</title>
        <authorList>
            <person name="Silva-Junior O.B."/>
            <person name="Grattapaglia D."/>
            <person name="Novaes E."/>
            <person name="Collevatti R.G."/>
        </authorList>
    </citation>
    <scope>NUCLEOTIDE SEQUENCE [LARGE SCALE GENOMIC DNA]</scope>
    <source>
        <strain evidence="6">cv. UFG-1</strain>
    </source>
</reference>
<accession>A0A2G9FZU4</accession>
<evidence type="ECO:0000313" key="5">
    <source>
        <dbReference type="EMBL" id="PIM98414.1"/>
    </source>
</evidence>
<evidence type="ECO:0000256" key="2">
    <source>
        <dbReference type="ARBA" id="ARBA00022829"/>
    </source>
</evidence>
<organism evidence="5 6">
    <name type="scientific">Handroanthus impetiginosus</name>
    <dbReference type="NCBI Taxonomy" id="429701"/>
    <lineage>
        <taxon>Eukaryota</taxon>
        <taxon>Viridiplantae</taxon>
        <taxon>Streptophyta</taxon>
        <taxon>Embryophyta</taxon>
        <taxon>Tracheophyta</taxon>
        <taxon>Spermatophyta</taxon>
        <taxon>Magnoliopsida</taxon>
        <taxon>eudicotyledons</taxon>
        <taxon>Gunneridae</taxon>
        <taxon>Pentapetalae</taxon>
        <taxon>asterids</taxon>
        <taxon>lamiids</taxon>
        <taxon>Lamiales</taxon>
        <taxon>Bignoniaceae</taxon>
        <taxon>Crescentiina</taxon>
        <taxon>Tabebuia alliance</taxon>
        <taxon>Handroanthus</taxon>
    </lineage>
</organism>
<comment type="similarity">
    <text evidence="1">Belongs to the shugoshin family.</text>
</comment>
<evidence type="ECO:0000256" key="1">
    <source>
        <dbReference type="ARBA" id="ARBA00010845"/>
    </source>
</evidence>